<proteinExistence type="predicted"/>
<reference evidence="2 3" key="1">
    <citation type="submission" date="2018-04" db="EMBL/GenBank/DDBJ databases">
        <title>Bordetella sp. HZ20 isolated from seawater.</title>
        <authorList>
            <person name="Sun C."/>
        </authorList>
    </citation>
    <scope>NUCLEOTIDE SEQUENCE [LARGE SCALE GENOMIC DNA]</scope>
    <source>
        <strain evidence="2 3">HZ20</strain>
    </source>
</reference>
<evidence type="ECO:0000256" key="1">
    <source>
        <dbReference type="ARBA" id="ARBA00022679"/>
    </source>
</evidence>
<dbReference type="EMBL" id="CP028901">
    <property type="protein sequence ID" value="AWB35610.1"/>
    <property type="molecule type" value="Genomic_DNA"/>
</dbReference>
<dbReference type="SUPFAM" id="SSF89796">
    <property type="entry name" value="CoA-transferase family III (CaiB/BaiF)"/>
    <property type="match status" value="1"/>
</dbReference>
<organism evidence="2 3">
    <name type="scientific">Orrella marina</name>
    <dbReference type="NCBI Taxonomy" id="2163011"/>
    <lineage>
        <taxon>Bacteria</taxon>
        <taxon>Pseudomonadati</taxon>
        <taxon>Pseudomonadota</taxon>
        <taxon>Betaproteobacteria</taxon>
        <taxon>Burkholderiales</taxon>
        <taxon>Alcaligenaceae</taxon>
        <taxon>Orrella</taxon>
    </lineage>
</organism>
<dbReference type="Gene3D" id="3.40.50.10540">
    <property type="entry name" value="Crotonobetainyl-coa:carnitine coa-transferase, domain 1"/>
    <property type="match status" value="1"/>
</dbReference>
<dbReference type="InterPro" id="IPR003673">
    <property type="entry name" value="CoA-Trfase_fam_III"/>
</dbReference>
<dbReference type="KEGG" id="boz:DBV39_03335"/>
<dbReference type="Gene3D" id="3.30.1540.10">
    <property type="entry name" value="formyl-coa transferase, domain 3"/>
    <property type="match status" value="1"/>
</dbReference>
<dbReference type="InterPro" id="IPR023606">
    <property type="entry name" value="CoA-Trfase_III_dom_1_sf"/>
</dbReference>
<sequence length="394" mass="43470">MTGPLTGIRVVDMTAVGMGPYCTQTLGDYGADVIKIESPDGDVFRYATPSKHHGMGAPFVQLNRNKRSIILNLKQPRDLQVVKDLARRADILVYNLRAQAMRSLGLDYPSLCEINPRLVYCGVYGFSEQGPYAGRPAFDDIIQAISGMADLQGRGNGSPPVYVTSILADKVTGLSAVNAILAALYERSQSGIGQSIEVPMFETMVSFNLMEHMAGATFGGQPDDMGYARALSPHRKPFRTQDGYIGLLPYTSQQWQRFFEIAGCPQVLESPRFSTPSERAKHIGELYAMLEDITAHKTTDQWMALLEKADIPATPVNRLEDLLTDPHLVATGMFETRNHPTEGSITMTRPPARFSRTPSSIDKLAPAHGEHNDEIFDAQTGAIRVWPERNPEKE</sequence>
<dbReference type="PANTHER" id="PTHR48207:SF4">
    <property type="entry name" value="BLL6097 PROTEIN"/>
    <property type="match status" value="1"/>
</dbReference>
<protein>
    <submittedName>
        <fullName evidence="2">CoA transferase</fullName>
    </submittedName>
</protein>
<keyword evidence="1 2" id="KW-0808">Transferase</keyword>
<keyword evidence="3" id="KW-1185">Reference proteome</keyword>
<dbReference type="Pfam" id="PF02515">
    <property type="entry name" value="CoA_transf_3"/>
    <property type="match status" value="1"/>
</dbReference>
<dbReference type="Proteomes" id="UP000244571">
    <property type="component" value="Chromosome"/>
</dbReference>
<evidence type="ECO:0000313" key="3">
    <source>
        <dbReference type="Proteomes" id="UP000244571"/>
    </source>
</evidence>
<dbReference type="InterPro" id="IPR050483">
    <property type="entry name" value="CoA-transferase_III_domain"/>
</dbReference>
<dbReference type="PANTHER" id="PTHR48207">
    <property type="entry name" value="SUCCINATE--HYDROXYMETHYLGLUTARATE COA-TRANSFERASE"/>
    <property type="match status" value="1"/>
</dbReference>
<name>A0A2R4XP86_9BURK</name>
<gene>
    <name evidence="2" type="ORF">DBV39_03335</name>
</gene>
<dbReference type="GO" id="GO:0008410">
    <property type="term" value="F:CoA-transferase activity"/>
    <property type="evidence" value="ECO:0007669"/>
    <property type="project" value="TreeGrafter"/>
</dbReference>
<dbReference type="AlphaFoldDB" id="A0A2R4XP86"/>
<accession>A0A2R4XP86</accession>
<dbReference type="OrthoDB" id="5294844at2"/>
<evidence type="ECO:0000313" key="2">
    <source>
        <dbReference type="EMBL" id="AWB35610.1"/>
    </source>
</evidence>
<dbReference type="InterPro" id="IPR044855">
    <property type="entry name" value="CoA-Trfase_III_dom3_sf"/>
</dbReference>